<keyword evidence="2" id="KW-1185">Reference proteome</keyword>
<accession>A0A0C3S7V8</accession>
<dbReference type="EMBL" id="KN840505">
    <property type="protein sequence ID" value="KIP07002.1"/>
    <property type="molecule type" value="Genomic_DNA"/>
</dbReference>
<evidence type="ECO:0000313" key="2">
    <source>
        <dbReference type="Proteomes" id="UP000053257"/>
    </source>
</evidence>
<dbReference type="AlphaFoldDB" id="A0A0C3S7V8"/>
<gene>
    <name evidence="1" type="ORF">PHLGIDRAFT_433190</name>
</gene>
<name>A0A0C3S7V8_PHLG1</name>
<evidence type="ECO:0000313" key="1">
    <source>
        <dbReference type="EMBL" id="KIP07002.1"/>
    </source>
</evidence>
<organism evidence="1 2">
    <name type="scientific">Phlebiopsis gigantea (strain 11061_1 CR5-6)</name>
    <name type="common">White-rot fungus</name>
    <name type="synonym">Peniophora gigantea</name>
    <dbReference type="NCBI Taxonomy" id="745531"/>
    <lineage>
        <taxon>Eukaryota</taxon>
        <taxon>Fungi</taxon>
        <taxon>Dikarya</taxon>
        <taxon>Basidiomycota</taxon>
        <taxon>Agaricomycotina</taxon>
        <taxon>Agaricomycetes</taxon>
        <taxon>Polyporales</taxon>
        <taxon>Phanerochaetaceae</taxon>
        <taxon>Phlebiopsis</taxon>
    </lineage>
</organism>
<proteinExistence type="predicted"/>
<dbReference type="HOGENOM" id="CLU_2606824_0_0_1"/>
<sequence>MFMGRYIQRSLLVGRLILAQLGDTRTSSCSCKLAGHRLDCCPKGSRCFPVSAAGSCRDLYYWQSGQFSSFTNRECPWLG</sequence>
<dbReference type="Proteomes" id="UP000053257">
    <property type="component" value="Unassembled WGS sequence"/>
</dbReference>
<reference evidence="1 2" key="1">
    <citation type="journal article" date="2014" name="PLoS Genet.">
        <title>Analysis of the Phlebiopsis gigantea genome, transcriptome and secretome provides insight into its pioneer colonization strategies of wood.</title>
        <authorList>
            <person name="Hori C."/>
            <person name="Ishida T."/>
            <person name="Igarashi K."/>
            <person name="Samejima M."/>
            <person name="Suzuki H."/>
            <person name="Master E."/>
            <person name="Ferreira P."/>
            <person name="Ruiz-Duenas F.J."/>
            <person name="Held B."/>
            <person name="Canessa P."/>
            <person name="Larrondo L.F."/>
            <person name="Schmoll M."/>
            <person name="Druzhinina I.S."/>
            <person name="Kubicek C.P."/>
            <person name="Gaskell J.A."/>
            <person name="Kersten P."/>
            <person name="St John F."/>
            <person name="Glasner J."/>
            <person name="Sabat G."/>
            <person name="Splinter BonDurant S."/>
            <person name="Syed K."/>
            <person name="Yadav J."/>
            <person name="Mgbeahuruike A.C."/>
            <person name="Kovalchuk A."/>
            <person name="Asiegbu F.O."/>
            <person name="Lackner G."/>
            <person name="Hoffmeister D."/>
            <person name="Rencoret J."/>
            <person name="Gutierrez A."/>
            <person name="Sun H."/>
            <person name="Lindquist E."/>
            <person name="Barry K."/>
            <person name="Riley R."/>
            <person name="Grigoriev I.V."/>
            <person name="Henrissat B."/>
            <person name="Kues U."/>
            <person name="Berka R.M."/>
            <person name="Martinez A.T."/>
            <person name="Covert S.F."/>
            <person name="Blanchette R.A."/>
            <person name="Cullen D."/>
        </authorList>
    </citation>
    <scope>NUCLEOTIDE SEQUENCE [LARGE SCALE GENOMIC DNA]</scope>
    <source>
        <strain evidence="1 2">11061_1 CR5-6</strain>
    </source>
</reference>
<protein>
    <submittedName>
        <fullName evidence="1">Uncharacterized protein</fullName>
    </submittedName>
</protein>